<dbReference type="EMBL" id="KL142372">
    <property type="protein sequence ID" value="KDR79926.1"/>
    <property type="molecule type" value="Genomic_DNA"/>
</dbReference>
<dbReference type="Proteomes" id="UP000027222">
    <property type="component" value="Unassembled WGS sequence"/>
</dbReference>
<evidence type="ECO:0000313" key="1">
    <source>
        <dbReference type="EMBL" id="KDR79926.1"/>
    </source>
</evidence>
<dbReference type="AlphaFoldDB" id="A0A067T9X9"/>
<dbReference type="InterPro" id="IPR032675">
    <property type="entry name" value="LRR_dom_sf"/>
</dbReference>
<accession>A0A067T9X9</accession>
<evidence type="ECO:0000313" key="2">
    <source>
        <dbReference type="Proteomes" id="UP000027222"/>
    </source>
</evidence>
<sequence>MAVAQRHFPHDITTLIIDILGEGLLDEDDTDCRPVLANCLLVSRSFCHHSRRHLFRAVSLQNSPIDSFFERVAQLREIMAPLSNPLLGMIKYIKVFSVEIFSDPTKTVYREHDAGLATILKAFIRSDSHLEEFGLWGCYIQWQRLGRTVHNLIRSIIRLPSLSTIHLSGLDGVPVSILTGASCKNLHLRKLKMGECTNGRASTLNVPQLQLEAFATDDSFPLEYLSSNGRRAELPNVSTSPFSHLKKLALELDSGSSNRWGPIVLSEGMRSLREMDIVFRT</sequence>
<proteinExistence type="predicted"/>
<dbReference type="Gene3D" id="3.80.10.10">
    <property type="entry name" value="Ribonuclease Inhibitor"/>
    <property type="match status" value="1"/>
</dbReference>
<evidence type="ECO:0008006" key="3">
    <source>
        <dbReference type="Google" id="ProtNLM"/>
    </source>
</evidence>
<reference evidence="2" key="1">
    <citation type="journal article" date="2014" name="Proc. Natl. Acad. Sci. U.S.A.">
        <title>Extensive sampling of basidiomycete genomes demonstrates inadequacy of the white-rot/brown-rot paradigm for wood decay fungi.</title>
        <authorList>
            <person name="Riley R."/>
            <person name="Salamov A.A."/>
            <person name="Brown D.W."/>
            <person name="Nagy L.G."/>
            <person name="Floudas D."/>
            <person name="Held B.W."/>
            <person name="Levasseur A."/>
            <person name="Lombard V."/>
            <person name="Morin E."/>
            <person name="Otillar R."/>
            <person name="Lindquist E.A."/>
            <person name="Sun H."/>
            <person name="LaButti K.M."/>
            <person name="Schmutz J."/>
            <person name="Jabbour D."/>
            <person name="Luo H."/>
            <person name="Baker S.E."/>
            <person name="Pisabarro A.G."/>
            <person name="Walton J.D."/>
            <person name="Blanchette R.A."/>
            <person name="Henrissat B."/>
            <person name="Martin F."/>
            <person name="Cullen D."/>
            <person name="Hibbett D.S."/>
            <person name="Grigoriev I.V."/>
        </authorList>
    </citation>
    <scope>NUCLEOTIDE SEQUENCE [LARGE SCALE GENOMIC DNA]</scope>
    <source>
        <strain evidence="2">CBS 339.88</strain>
    </source>
</reference>
<organism evidence="1 2">
    <name type="scientific">Galerina marginata (strain CBS 339.88)</name>
    <dbReference type="NCBI Taxonomy" id="685588"/>
    <lineage>
        <taxon>Eukaryota</taxon>
        <taxon>Fungi</taxon>
        <taxon>Dikarya</taxon>
        <taxon>Basidiomycota</taxon>
        <taxon>Agaricomycotina</taxon>
        <taxon>Agaricomycetes</taxon>
        <taxon>Agaricomycetidae</taxon>
        <taxon>Agaricales</taxon>
        <taxon>Agaricineae</taxon>
        <taxon>Strophariaceae</taxon>
        <taxon>Galerina</taxon>
    </lineage>
</organism>
<keyword evidence="2" id="KW-1185">Reference proteome</keyword>
<dbReference type="HOGENOM" id="CLU_990603_0_0_1"/>
<dbReference type="SUPFAM" id="SSF52047">
    <property type="entry name" value="RNI-like"/>
    <property type="match status" value="1"/>
</dbReference>
<dbReference type="OrthoDB" id="2745898at2759"/>
<gene>
    <name evidence="1" type="ORF">GALMADRAFT_242055</name>
</gene>
<name>A0A067T9X9_GALM3</name>
<protein>
    <recommendedName>
        <fullName evidence="3">F-box domain-containing protein</fullName>
    </recommendedName>
</protein>